<dbReference type="Pfam" id="PF00361">
    <property type="entry name" value="Proton_antipo_M"/>
    <property type="match status" value="1"/>
</dbReference>
<protein>
    <submittedName>
        <fullName evidence="10">Formate hydrogenlyase subunit 3/Multisubunit Na+/H+ antiporter, MnhD subunit</fullName>
    </submittedName>
</protein>
<organism evidence="10 11">
    <name type="scientific">Serpentinimonas maccroryi</name>
    <dbReference type="NCBI Taxonomy" id="1458426"/>
    <lineage>
        <taxon>Bacteria</taxon>
        <taxon>Pseudomonadati</taxon>
        <taxon>Pseudomonadota</taxon>
        <taxon>Betaproteobacteria</taxon>
        <taxon>Burkholderiales</taxon>
        <taxon>Comamonadaceae</taxon>
        <taxon>Serpentinimonas</taxon>
    </lineage>
</organism>
<feature type="transmembrane region" description="Helical" evidence="8">
    <location>
        <begin position="294"/>
        <end position="315"/>
    </location>
</feature>
<feature type="transmembrane region" description="Helical" evidence="8">
    <location>
        <begin position="356"/>
        <end position="377"/>
    </location>
</feature>
<dbReference type="STRING" id="1458426.SMCB_0815"/>
<reference evidence="10 11" key="1">
    <citation type="journal article" date="2014" name="Nat. Commun.">
        <title>Physiological and genomic features of highly alkaliphilic hydrogen-utilizing Betaproteobacteria from a continental serpentinizing site.</title>
        <authorList>
            <person name="Suzuki S."/>
            <person name="Kuenen J.G."/>
            <person name="Schipper K."/>
            <person name="van der Velde S."/>
            <person name="Ishii S."/>
            <person name="Wu A."/>
            <person name="Sorokin D.Y."/>
            <person name="Tenney A."/>
            <person name="Meng X.Y."/>
            <person name="Morrill P.L."/>
            <person name="Kamagata Y."/>
            <person name="Muyzer G."/>
            <person name="Nealson K.H."/>
        </authorList>
    </citation>
    <scope>NUCLEOTIDE SEQUENCE [LARGE SCALE GENOMIC DNA]</scope>
    <source>
        <strain evidence="10 11">B1</strain>
    </source>
</reference>
<dbReference type="Proteomes" id="UP000066014">
    <property type="component" value="Chromosome"/>
</dbReference>
<evidence type="ECO:0000256" key="3">
    <source>
        <dbReference type="ARBA" id="ARBA00022692"/>
    </source>
</evidence>
<keyword evidence="10" id="KW-0456">Lyase</keyword>
<dbReference type="GO" id="GO:0005886">
    <property type="term" value="C:plasma membrane"/>
    <property type="evidence" value="ECO:0007669"/>
    <property type="project" value="UniProtKB-SubCell"/>
</dbReference>
<comment type="subcellular location">
    <subcellularLocation>
        <location evidence="1">Cell membrane</location>
        <topology evidence="1">Multi-pass membrane protein</topology>
    </subcellularLocation>
    <subcellularLocation>
        <location evidence="7">Membrane</location>
        <topology evidence="7">Multi-pass membrane protein</topology>
    </subcellularLocation>
</comment>
<proteinExistence type="predicted"/>
<feature type="transmembrane region" description="Helical" evidence="8">
    <location>
        <begin position="514"/>
        <end position="535"/>
    </location>
</feature>
<keyword evidence="11" id="KW-1185">Reference proteome</keyword>
<feature type="transmembrane region" description="Helical" evidence="8">
    <location>
        <begin position="162"/>
        <end position="180"/>
    </location>
</feature>
<evidence type="ECO:0000313" key="10">
    <source>
        <dbReference type="EMBL" id="BAO83043.1"/>
    </source>
</evidence>
<feature type="transmembrane region" description="Helical" evidence="8">
    <location>
        <begin position="230"/>
        <end position="253"/>
    </location>
</feature>
<evidence type="ECO:0000256" key="1">
    <source>
        <dbReference type="ARBA" id="ARBA00004651"/>
    </source>
</evidence>
<evidence type="ECO:0000256" key="6">
    <source>
        <dbReference type="ARBA" id="ARBA00023136"/>
    </source>
</evidence>
<evidence type="ECO:0000256" key="7">
    <source>
        <dbReference type="RuleBase" id="RU000320"/>
    </source>
</evidence>
<evidence type="ECO:0000313" key="11">
    <source>
        <dbReference type="Proteomes" id="UP000066014"/>
    </source>
</evidence>
<dbReference type="PANTHER" id="PTHR42682:SF4">
    <property type="entry name" value="NADH-UBIQUINONE_PLASTOQUINONE"/>
    <property type="match status" value="1"/>
</dbReference>
<feature type="transmembrane region" description="Helical" evidence="8">
    <location>
        <begin position="555"/>
        <end position="577"/>
    </location>
</feature>
<feature type="transmembrane region" description="Helical" evidence="8">
    <location>
        <begin position="322"/>
        <end position="344"/>
    </location>
</feature>
<dbReference type="PANTHER" id="PTHR42682">
    <property type="entry name" value="HYDROGENASE-4 COMPONENT F"/>
    <property type="match status" value="1"/>
</dbReference>
<evidence type="ECO:0000256" key="8">
    <source>
        <dbReference type="SAM" id="Phobius"/>
    </source>
</evidence>
<accession>A0A060NU08</accession>
<dbReference type="RefSeq" id="WP_052468406.1">
    <property type="nucleotide sequence ID" value="NZ_AP014569.1"/>
</dbReference>
<dbReference type="AlphaFoldDB" id="A0A060NU08"/>
<evidence type="ECO:0000256" key="4">
    <source>
        <dbReference type="ARBA" id="ARBA00022989"/>
    </source>
</evidence>
<keyword evidence="6 8" id="KW-0472">Membrane</keyword>
<dbReference type="KEGG" id="cbab:SMCB_0815"/>
<feature type="transmembrane region" description="Helical" evidence="8">
    <location>
        <begin position="43"/>
        <end position="62"/>
    </location>
</feature>
<feature type="transmembrane region" description="Helical" evidence="8">
    <location>
        <begin position="139"/>
        <end position="156"/>
    </location>
</feature>
<keyword evidence="5" id="KW-0560">Oxidoreductase</keyword>
<feature type="transmembrane region" description="Helical" evidence="8">
    <location>
        <begin position="429"/>
        <end position="449"/>
    </location>
</feature>
<feature type="transmembrane region" description="Helical" evidence="8">
    <location>
        <begin position="192"/>
        <end position="210"/>
    </location>
</feature>
<name>A0A060NU08_9BURK</name>
<gene>
    <name evidence="10" type="ORF">SMCB_0815</name>
</gene>
<dbReference type="OrthoDB" id="9768329at2"/>
<feature type="transmembrane region" description="Helical" evidence="8">
    <location>
        <begin position="12"/>
        <end position="31"/>
    </location>
</feature>
<dbReference type="HOGENOM" id="CLU_022930_0_0_4"/>
<feature type="transmembrane region" description="Helical" evidence="8">
    <location>
        <begin position="107"/>
        <end position="127"/>
    </location>
</feature>
<keyword evidence="4 8" id="KW-1133">Transmembrane helix</keyword>
<feature type="transmembrane region" description="Helical" evidence="8">
    <location>
        <begin position="655"/>
        <end position="673"/>
    </location>
</feature>
<evidence type="ECO:0000259" key="9">
    <source>
        <dbReference type="Pfam" id="PF00361"/>
    </source>
</evidence>
<keyword evidence="3 7" id="KW-0812">Transmembrane</keyword>
<evidence type="ECO:0000256" key="5">
    <source>
        <dbReference type="ARBA" id="ARBA00023002"/>
    </source>
</evidence>
<dbReference type="GO" id="GO:0016491">
    <property type="term" value="F:oxidoreductase activity"/>
    <property type="evidence" value="ECO:0007669"/>
    <property type="project" value="UniProtKB-KW"/>
</dbReference>
<dbReference type="InterPro" id="IPR052175">
    <property type="entry name" value="ComplexI-like_HydComp"/>
</dbReference>
<dbReference type="EMBL" id="AP014569">
    <property type="protein sequence ID" value="BAO83043.1"/>
    <property type="molecule type" value="Genomic_DNA"/>
</dbReference>
<dbReference type="GO" id="GO:0016829">
    <property type="term" value="F:lyase activity"/>
    <property type="evidence" value="ECO:0007669"/>
    <property type="project" value="UniProtKB-KW"/>
</dbReference>
<feature type="transmembrane region" description="Helical" evidence="8">
    <location>
        <begin position="389"/>
        <end position="409"/>
    </location>
</feature>
<evidence type="ECO:0000256" key="2">
    <source>
        <dbReference type="ARBA" id="ARBA00022475"/>
    </source>
</evidence>
<feature type="domain" description="NADH:quinone oxidoreductase/Mrp antiporter transmembrane" evidence="9">
    <location>
        <begin position="157"/>
        <end position="414"/>
    </location>
</feature>
<feature type="transmembrane region" description="Helical" evidence="8">
    <location>
        <begin position="265"/>
        <end position="282"/>
    </location>
</feature>
<dbReference type="InterPro" id="IPR001750">
    <property type="entry name" value="ND/Mrp_TM"/>
</dbReference>
<keyword evidence="2" id="KW-1003">Cell membrane</keyword>
<sequence length="674" mass="69658">MNSTLALAAVPLPWLPLLPLFPLLLILLLLWRRSRALATALAPWAAVPALLLALYAALYAALGPALSATILGAALTGPTVSLAAPAAPPMALEWPQLLLGLRFGLDGLGTVFLLLAGLLWSLAGWAAQIYHRHDERRHALWGFWLAALSGNLWLIVAQDAIGFYAGFALMSFAAYGLVVHARSADAWRAGRVYLIMAVLGEALLLSGLLLRVAGSESLALPLEGNGGQHASLATALIFLGFGVKAGVLGLHLWLPLAHPVAPTPASAVLSGVMIKAGLLGWMRLLPLGTEPWPLLGAAALLLGLLAALIAVLIGLTQRQPKVLLAYSSISQMGFMTLGIGAALLHPGAWPALAPALALYALHHGLAKGTLFLGVAALAQAAGAARRWALAMQALPALALAGLPLSSGFWAKDGLKQALSSLPAPWPEALTWLLPIGALGTTLLMLRLLWLQAQPQADPDAHAHAASAATAATASTGGTATTAATAATATTAAPGTASAAAPAGGHATPTLRAPWLALLLASLALGVPGLLVFLGIAPPGLPPPFAAAPALAFPALSFALAMLPLLLGAALAGAALHWSGYTLTGRPHSSHSQPLRTPPQITPGDLLGLIEAPLQRFWLAMLALSAQLDRYRGPSPTPAHRWPRTLWLEERQLRRLPVAGAALLALLLLMALLMR</sequence>